<protein>
    <recommendedName>
        <fullName evidence="1">Integrase catalytic domain-containing protein</fullName>
    </recommendedName>
</protein>
<dbReference type="InterPro" id="IPR001584">
    <property type="entry name" value="Integrase_cat-core"/>
</dbReference>
<name>A0A0D6LGS5_9BILA</name>
<proteinExistence type="predicted"/>
<dbReference type="GO" id="GO:0015074">
    <property type="term" value="P:DNA integration"/>
    <property type="evidence" value="ECO:0007669"/>
    <property type="project" value="InterPro"/>
</dbReference>
<dbReference type="GO" id="GO:0003676">
    <property type="term" value="F:nucleic acid binding"/>
    <property type="evidence" value="ECO:0007669"/>
    <property type="project" value="InterPro"/>
</dbReference>
<dbReference type="Gene3D" id="1.10.340.70">
    <property type="match status" value="1"/>
</dbReference>
<dbReference type="InterPro" id="IPR012337">
    <property type="entry name" value="RNaseH-like_sf"/>
</dbReference>
<accession>A0A0D6LGS5</accession>
<dbReference type="PANTHER" id="PTHR47266">
    <property type="entry name" value="ENDONUCLEASE-RELATED"/>
    <property type="match status" value="1"/>
</dbReference>
<dbReference type="FunFam" id="1.10.340.70:FF:000001">
    <property type="entry name" value="Retrovirus-related Pol polyprotein from transposon gypsy-like Protein"/>
    <property type="match status" value="1"/>
</dbReference>
<dbReference type="Gene3D" id="3.30.420.10">
    <property type="entry name" value="Ribonuclease H-like superfamily/Ribonuclease H"/>
    <property type="match status" value="1"/>
</dbReference>
<sequence length="314" mass="35613">MDGVEPVRVADFVIEDRELEMYREDDSLVFVVPKRARFEVFFEAHAGVIAGHFSAYKLLNLLKRQVFWPEMGKDIHKWTKQCQTCYIANPLKVTTPPLRPIVTSEPYEVVGVDILELGQTSADRGGEFENRVMDEIEKIANIKHIFTKGHNPRENGITERLNGTIVAVLRRTTVVPTEWDLRLPFCIMAYNKTPHSSTGQSPHFVLHGIDPIFPSSTIPSTGVSRYTMDKAMDHYKTAVLQGIVETHERVKEYNDRMRARMKKFYDEGKNVDGSKLPAVGERVYVEVPMKMGKTAPDVCTAEDVGNPKGRDVMS</sequence>
<gene>
    <name evidence="2" type="ORF">ANCCEY_11771</name>
</gene>
<dbReference type="PROSITE" id="PS50994">
    <property type="entry name" value="INTEGRASE"/>
    <property type="match status" value="1"/>
</dbReference>
<dbReference type="Pfam" id="PF17921">
    <property type="entry name" value="Integrase_H2C2"/>
    <property type="match status" value="1"/>
</dbReference>
<dbReference type="AlphaFoldDB" id="A0A0D6LGS5"/>
<dbReference type="SUPFAM" id="SSF53098">
    <property type="entry name" value="Ribonuclease H-like"/>
    <property type="match status" value="1"/>
</dbReference>
<evidence type="ECO:0000313" key="2">
    <source>
        <dbReference type="EMBL" id="EPB69141.1"/>
    </source>
</evidence>
<organism evidence="2 3">
    <name type="scientific">Ancylostoma ceylanicum</name>
    <dbReference type="NCBI Taxonomy" id="53326"/>
    <lineage>
        <taxon>Eukaryota</taxon>
        <taxon>Metazoa</taxon>
        <taxon>Ecdysozoa</taxon>
        <taxon>Nematoda</taxon>
        <taxon>Chromadorea</taxon>
        <taxon>Rhabditida</taxon>
        <taxon>Rhabditina</taxon>
        <taxon>Rhabditomorpha</taxon>
        <taxon>Strongyloidea</taxon>
        <taxon>Ancylostomatidae</taxon>
        <taxon>Ancylostomatinae</taxon>
        <taxon>Ancylostoma</taxon>
    </lineage>
</organism>
<dbReference type="EMBL" id="KE125334">
    <property type="protein sequence ID" value="EPB69141.1"/>
    <property type="molecule type" value="Genomic_DNA"/>
</dbReference>
<reference evidence="2 3" key="1">
    <citation type="submission" date="2013-05" db="EMBL/GenBank/DDBJ databases">
        <title>Draft genome of the parasitic nematode Anyclostoma ceylanicum.</title>
        <authorList>
            <person name="Mitreva M."/>
        </authorList>
    </citation>
    <scope>NUCLEOTIDE SEQUENCE [LARGE SCALE GENOMIC DNA]</scope>
</reference>
<dbReference type="InterPro" id="IPR041588">
    <property type="entry name" value="Integrase_H2C2"/>
</dbReference>
<dbReference type="Proteomes" id="UP000054495">
    <property type="component" value="Unassembled WGS sequence"/>
</dbReference>
<dbReference type="InterPro" id="IPR052160">
    <property type="entry name" value="Gypsy_RT_Integrase-like"/>
</dbReference>
<evidence type="ECO:0000259" key="1">
    <source>
        <dbReference type="PROSITE" id="PS50994"/>
    </source>
</evidence>
<feature type="domain" description="Integrase catalytic" evidence="1">
    <location>
        <begin position="122"/>
        <end position="210"/>
    </location>
</feature>
<keyword evidence="3" id="KW-1185">Reference proteome</keyword>
<evidence type="ECO:0000313" key="3">
    <source>
        <dbReference type="Proteomes" id="UP000054495"/>
    </source>
</evidence>
<dbReference type="InterPro" id="IPR036397">
    <property type="entry name" value="RNaseH_sf"/>
</dbReference>